<reference evidence="1" key="1">
    <citation type="submission" date="2023-07" db="EMBL/GenBank/DDBJ databases">
        <title>Black Yeasts Isolated from many extreme environments.</title>
        <authorList>
            <person name="Coleine C."/>
            <person name="Stajich J.E."/>
            <person name="Selbmann L."/>
        </authorList>
    </citation>
    <scope>NUCLEOTIDE SEQUENCE</scope>
    <source>
        <strain evidence="1">CCFEE 5485</strain>
    </source>
</reference>
<organism evidence="1 2">
    <name type="scientific">Recurvomyces mirabilis</name>
    <dbReference type="NCBI Taxonomy" id="574656"/>
    <lineage>
        <taxon>Eukaryota</taxon>
        <taxon>Fungi</taxon>
        <taxon>Dikarya</taxon>
        <taxon>Ascomycota</taxon>
        <taxon>Pezizomycotina</taxon>
        <taxon>Dothideomycetes</taxon>
        <taxon>Dothideomycetidae</taxon>
        <taxon>Mycosphaerellales</taxon>
        <taxon>Teratosphaeriaceae</taxon>
        <taxon>Recurvomyces</taxon>
    </lineage>
</organism>
<sequence>MPLKLLIVIEPKQGKEQRVDELLAWLVKEIEAEEPDVTIYQIRSTNDYKKGVKTSIVHMQITDEAALEARRQLPHHQELTKILKNEELLTELKYMKMSGAGGFIRAPPS</sequence>
<evidence type="ECO:0000313" key="1">
    <source>
        <dbReference type="EMBL" id="KAK3672134.1"/>
    </source>
</evidence>
<dbReference type="SUPFAM" id="SSF54909">
    <property type="entry name" value="Dimeric alpha+beta barrel"/>
    <property type="match status" value="1"/>
</dbReference>
<dbReference type="AlphaFoldDB" id="A0AAE0WFW5"/>
<keyword evidence="2" id="KW-1185">Reference proteome</keyword>
<gene>
    <name evidence="1" type="ORF">LTR78_007887</name>
</gene>
<protein>
    <recommendedName>
        <fullName evidence="3">Stress-response A/B barrel domain-containing protein</fullName>
    </recommendedName>
</protein>
<name>A0AAE0WFW5_9PEZI</name>
<dbReference type="InterPro" id="IPR011008">
    <property type="entry name" value="Dimeric_a/b-barrel"/>
</dbReference>
<dbReference type="Gene3D" id="3.30.70.100">
    <property type="match status" value="1"/>
</dbReference>
<evidence type="ECO:0000313" key="2">
    <source>
        <dbReference type="Proteomes" id="UP001274830"/>
    </source>
</evidence>
<dbReference type="Proteomes" id="UP001274830">
    <property type="component" value="Unassembled WGS sequence"/>
</dbReference>
<accession>A0AAE0WFW5</accession>
<proteinExistence type="predicted"/>
<evidence type="ECO:0008006" key="3">
    <source>
        <dbReference type="Google" id="ProtNLM"/>
    </source>
</evidence>
<comment type="caution">
    <text evidence="1">The sequence shown here is derived from an EMBL/GenBank/DDBJ whole genome shotgun (WGS) entry which is preliminary data.</text>
</comment>
<dbReference type="EMBL" id="JAUTXT010000035">
    <property type="protein sequence ID" value="KAK3672134.1"/>
    <property type="molecule type" value="Genomic_DNA"/>
</dbReference>